<sequence length="185" mass="20413">MNPQSNSELSIRVVVVNESGFIREGLCRVIERFKDIKVVASISDSHRLSEIAQQVHADVVLIDAQFPSQEGFEATQRLRESGGITRVVFLSINPSLTEVKRALEAGANGFLLREAGVSELEIALQAAVEGKIFLCPTILKRLSKVLDIEELPKGERFSINAAQGRYSIDDIISKALRLGILQQEQ</sequence>
<dbReference type="PANTHER" id="PTHR45566:SF2">
    <property type="entry name" value="NARL SUBFAMILY"/>
    <property type="match status" value="1"/>
</dbReference>
<dbReference type="Gene3D" id="3.40.50.2300">
    <property type="match status" value="1"/>
</dbReference>
<evidence type="ECO:0000313" key="3">
    <source>
        <dbReference type="EMBL" id="NYS80100.1"/>
    </source>
</evidence>
<dbReference type="Pfam" id="PF00072">
    <property type="entry name" value="Response_reg"/>
    <property type="match status" value="1"/>
</dbReference>
<accession>A0A7Z0S0A1</accession>
<dbReference type="PROSITE" id="PS50110">
    <property type="entry name" value="RESPONSE_REGULATORY"/>
    <property type="match status" value="1"/>
</dbReference>
<reference evidence="3 4" key="1">
    <citation type="journal article" date="2003" name="Extremophiles">
        <title>Halomonas glaciei sp. nov. isolated from fast ice of Adelie Land, Antarctica.</title>
        <authorList>
            <person name="Reddy G.S."/>
            <person name="Raghavan P.U."/>
            <person name="Sarita N.B."/>
            <person name="Prakash J.S."/>
            <person name="Nagesh N."/>
            <person name="Delille D."/>
            <person name="Shivaji S."/>
        </authorList>
    </citation>
    <scope>NUCLEOTIDE SEQUENCE [LARGE SCALE GENOMIC DNA]</scope>
    <source>
        <strain evidence="3 4">DD39</strain>
    </source>
</reference>
<keyword evidence="1" id="KW-0597">Phosphoprotein</keyword>
<dbReference type="PANTHER" id="PTHR45566">
    <property type="entry name" value="HTH-TYPE TRANSCRIPTIONAL REGULATOR YHJB-RELATED"/>
    <property type="match status" value="1"/>
</dbReference>
<dbReference type="InterPro" id="IPR058245">
    <property type="entry name" value="NreC/VraR/RcsB-like_REC"/>
</dbReference>
<dbReference type="RefSeq" id="WP_179917176.1">
    <property type="nucleotide sequence ID" value="NZ_JACCDE010000041.1"/>
</dbReference>
<dbReference type="InterPro" id="IPR051015">
    <property type="entry name" value="EvgA-like"/>
</dbReference>
<dbReference type="SMART" id="SM00448">
    <property type="entry name" value="REC"/>
    <property type="match status" value="1"/>
</dbReference>
<organism evidence="3 4">
    <name type="scientific">Vreelandella glaciei</name>
    <dbReference type="NCBI Taxonomy" id="186761"/>
    <lineage>
        <taxon>Bacteria</taxon>
        <taxon>Pseudomonadati</taxon>
        <taxon>Pseudomonadota</taxon>
        <taxon>Gammaproteobacteria</taxon>
        <taxon>Oceanospirillales</taxon>
        <taxon>Halomonadaceae</taxon>
        <taxon>Vreelandella</taxon>
    </lineage>
</organism>
<dbReference type="Proteomes" id="UP000526892">
    <property type="component" value="Unassembled WGS sequence"/>
</dbReference>
<proteinExistence type="predicted"/>
<gene>
    <name evidence="3" type="ORF">HZS80_20765</name>
</gene>
<dbReference type="InterPro" id="IPR011006">
    <property type="entry name" value="CheY-like_superfamily"/>
</dbReference>
<name>A0A7Z0S0A1_9GAMM</name>
<dbReference type="EMBL" id="JACCDE010000041">
    <property type="protein sequence ID" value="NYS80100.1"/>
    <property type="molecule type" value="Genomic_DNA"/>
</dbReference>
<protein>
    <submittedName>
        <fullName evidence="3">Response regulator transcription factor</fullName>
    </submittedName>
</protein>
<keyword evidence="4" id="KW-1185">Reference proteome</keyword>
<dbReference type="CDD" id="cd17535">
    <property type="entry name" value="REC_NarL-like"/>
    <property type="match status" value="1"/>
</dbReference>
<evidence type="ECO:0000256" key="1">
    <source>
        <dbReference type="PROSITE-ProRule" id="PRU00169"/>
    </source>
</evidence>
<dbReference type="GO" id="GO:0000160">
    <property type="term" value="P:phosphorelay signal transduction system"/>
    <property type="evidence" value="ECO:0007669"/>
    <property type="project" value="InterPro"/>
</dbReference>
<feature type="modified residue" description="4-aspartylphosphate" evidence="1">
    <location>
        <position position="63"/>
    </location>
</feature>
<comment type="caution">
    <text evidence="3">The sequence shown here is derived from an EMBL/GenBank/DDBJ whole genome shotgun (WGS) entry which is preliminary data.</text>
</comment>
<evidence type="ECO:0000313" key="4">
    <source>
        <dbReference type="Proteomes" id="UP000526892"/>
    </source>
</evidence>
<dbReference type="InterPro" id="IPR001789">
    <property type="entry name" value="Sig_transdc_resp-reg_receiver"/>
</dbReference>
<dbReference type="AlphaFoldDB" id="A0A7Z0S0A1"/>
<evidence type="ECO:0000259" key="2">
    <source>
        <dbReference type="PROSITE" id="PS50110"/>
    </source>
</evidence>
<feature type="domain" description="Response regulatory" evidence="2">
    <location>
        <begin position="12"/>
        <end position="128"/>
    </location>
</feature>
<dbReference type="SUPFAM" id="SSF52172">
    <property type="entry name" value="CheY-like"/>
    <property type="match status" value="1"/>
</dbReference>